<dbReference type="PANTHER" id="PTHR33050">
    <property type="entry name" value="REVERSE TRANSCRIPTASE DOMAIN-CONTAINING PROTEIN"/>
    <property type="match status" value="1"/>
</dbReference>
<dbReference type="PANTHER" id="PTHR33050:SF8">
    <property type="entry name" value="REVERSE TRANSCRIPTASE DOMAIN-CONTAINING PROTEIN"/>
    <property type="match status" value="1"/>
</dbReference>
<dbReference type="CDD" id="cd09275">
    <property type="entry name" value="RNase_HI_RT_DIRS1"/>
    <property type="match status" value="1"/>
</dbReference>
<dbReference type="InterPro" id="IPR052055">
    <property type="entry name" value="Hepadnavirus_pol/RT"/>
</dbReference>
<name>A0A6G1GMI9_9PEZI</name>
<gene>
    <name evidence="1" type="ORF">K402DRAFT_212921</name>
</gene>
<evidence type="ECO:0000313" key="2">
    <source>
        <dbReference type="Proteomes" id="UP000800041"/>
    </source>
</evidence>
<protein>
    <recommendedName>
        <fullName evidence="3">RNase H type-1 domain-containing protein</fullName>
    </recommendedName>
</protein>
<dbReference type="Proteomes" id="UP000800041">
    <property type="component" value="Unassembled WGS sequence"/>
</dbReference>
<reference evidence="1" key="1">
    <citation type="journal article" date="2020" name="Stud. Mycol.">
        <title>101 Dothideomycetes genomes: a test case for predicting lifestyles and emergence of pathogens.</title>
        <authorList>
            <person name="Haridas S."/>
            <person name="Albert R."/>
            <person name="Binder M."/>
            <person name="Bloem J."/>
            <person name="Labutti K."/>
            <person name="Salamov A."/>
            <person name="Andreopoulos B."/>
            <person name="Baker S."/>
            <person name="Barry K."/>
            <person name="Bills G."/>
            <person name="Bluhm B."/>
            <person name="Cannon C."/>
            <person name="Castanera R."/>
            <person name="Culley D."/>
            <person name="Daum C."/>
            <person name="Ezra D."/>
            <person name="Gonzalez J."/>
            <person name="Henrissat B."/>
            <person name="Kuo A."/>
            <person name="Liang C."/>
            <person name="Lipzen A."/>
            <person name="Lutzoni F."/>
            <person name="Magnuson J."/>
            <person name="Mondo S."/>
            <person name="Nolan M."/>
            <person name="Ohm R."/>
            <person name="Pangilinan J."/>
            <person name="Park H.-J."/>
            <person name="Ramirez L."/>
            <person name="Alfaro M."/>
            <person name="Sun H."/>
            <person name="Tritt A."/>
            <person name="Yoshinaga Y."/>
            <person name="Zwiers L.-H."/>
            <person name="Turgeon B."/>
            <person name="Goodwin S."/>
            <person name="Spatafora J."/>
            <person name="Crous P."/>
            <person name="Grigoriev I."/>
        </authorList>
    </citation>
    <scope>NUCLEOTIDE SEQUENCE</scope>
    <source>
        <strain evidence="1">CBS 113979</strain>
    </source>
</reference>
<sequence length="208" mass="23096">MKTFSMAHCRILPPPQIFLDDLNWWITALTLRNGVRFFQDPALRTQHHLFTDASTSTGYGGFFFQCDPATHPTPCRQWTLHSTSLLQDNLYAVPTPPEHRNSHINVLEVLAISDAFARWAPRWQHGAVHIHTDNTVALAGLQNSVLAGPANLLLRQLLLQAASLDIYLQSSWIPSAENVLADALSRADWPVVESLCPQASIEALKTAG</sequence>
<accession>A0A6G1GMI9</accession>
<keyword evidence="2" id="KW-1185">Reference proteome</keyword>
<dbReference type="EMBL" id="ML977189">
    <property type="protein sequence ID" value="KAF1982034.1"/>
    <property type="molecule type" value="Genomic_DNA"/>
</dbReference>
<evidence type="ECO:0000313" key="1">
    <source>
        <dbReference type="EMBL" id="KAF1982034.1"/>
    </source>
</evidence>
<organism evidence="1 2">
    <name type="scientific">Aulographum hederae CBS 113979</name>
    <dbReference type="NCBI Taxonomy" id="1176131"/>
    <lineage>
        <taxon>Eukaryota</taxon>
        <taxon>Fungi</taxon>
        <taxon>Dikarya</taxon>
        <taxon>Ascomycota</taxon>
        <taxon>Pezizomycotina</taxon>
        <taxon>Dothideomycetes</taxon>
        <taxon>Pleosporomycetidae</taxon>
        <taxon>Aulographales</taxon>
        <taxon>Aulographaceae</taxon>
    </lineage>
</organism>
<evidence type="ECO:0008006" key="3">
    <source>
        <dbReference type="Google" id="ProtNLM"/>
    </source>
</evidence>
<proteinExistence type="predicted"/>
<dbReference type="SUPFAM" id="SSF53098">
    <property type="entry name" value="Ribonuclease H-like"/>
    <property type="match status" value="1"/>
</dbReference>
<dbReference type="OrthoDB" id="4954464at2759"/>
<dbReference type="AlphaFoldDB" id="A0A6G1GMI9"/>
<dbReference type="InterPro" id="IPR012337">
    <property type="entry name" value="RNaseH-like_sf"/>
</dbReference>